<dbReference type="EMBL" id="JADBDY010000001">
    <property type="protein sequence ID" value="MBE1457590.1"/>
    <property type="molecule type" value="Genomic_DNA"/>
</dbReference>
<evidence type="ECO:0000259" key="5">
    <source>
        <dbReference type="Pfam" id="PF14449"/>
    </source>
</evidence>
<dbReference type="Gene3D" id="3.40.20.20">
    <property type="match status" value="2"/>
</dbReference>
<dbReference type="Pfam" id="PF14449">
    <property type="entry name" value="PT-TG"/>
    <property type="match status" value="1"/>
</dbReference>
<evidence type="ECO:0000256" key="1">
    <source>
        <dbReference type="ARBA" id="ARBA00004613"/>
    </source>
</evidence>
<gene>
    <name evidence="6" type="ORF">H4W79_001804</name>
</gene>
<sequence>MESCYDTGFTARAQCAAGTTRAVVDTVLVYGFVLHVYNEAENEQFDVIESVQRFADMGPADLTEHLKDEANLEEFQQTVRQVRELIELTAQLGKVTYEVMQMAGPLLDFAEDANDFLTGLDGTLEDVNAGIAEANRGLDQMNSAMVEVNSGLSQMNAGIDQANAAMDQTNAGIKEANEGLEKLNSGASGMVSELGGLSDLIEGERSVPVDLSDLDLSGMDDVFGQRDLDSIFASAEQQRRMSLLLDLTPGVGDAKGVYESITGDNPVTGENVSGIDRALGGVVFLSTLRSSYKGADTLINMVRYREVMGATESSNEVIASLRATGELPSQYVTQAEAEAAGWVKGKALNNHVPGGQVGGDVFENRYQVVPSYPGRVWYEADVGLSNKMKRSKQPGTRLLYSSDGLLYVTADHYETSHFVGTYK</sequence>
<comment type="caution">
    <text evidence="6">The sequence shown here is derived from an EMBL/GenBank/DDBJ whole genome shotgun (WGS) entry which is preliminary data.</text>
</comment>
<protein>
    <recommendedName>
        <fullName evidence="5">Pre-toxin TG domain-containing protein</fullName>
    </recommendedName>
</protein>
<keyword evidence="3" id="KW-0540">Nuclease</keyword>
<dbReference type="InterPro" id="IPR027797">
    <property type="entry name" value="PT-TG_dom"/>
</dbReference>
<evidence type="ECO:0000256" key="2">
    <source>
        <dbReference type="ARBA" id="ARBA00022525"/>
    </source>
</evidence>
<organism evidence="6 7">
    <name type="scientific">Nocardiopsis terrae</name>
    <dbReference type="NCBI Taxonomy" id="372655"/>
    <lineage>
        <taxon>Bacteria</taxon>
        <taxon>Bacillati</taxon>
        <taxon>Actinomycetota</taxon>
        <taxon>Actinomycetes</taxon>
        <taxon>Streptosporangiales</taxon>
        <taxon>Nocardiopsidaceae</taxon>
        <taxon>Nocardiopsis</taxon>
    </lineage>
</organism>
<feature type="domain" description="Pre-toxin TG" evidence="5">
    <location>
        <begin position="238"/>
        <end position="283"/>
    </location>
</feature>
<keyword evidence="2" id="KW-0964">Secreted</keyword>
<accession>A0ABR9HFK6</accession>
<dbReference type="SUPFAM" id="SSF53933">
    <property type="entry name" value="Microbial ribonucleases"/>
    <property type="match status" value="1"/>
</dbReference>
<dbReference type="InterPro" id="IPR053753">
    <property type="entry name" value="RNase_N1/T1-like_sf"/>
</dbReference>
<evidence type="ECO:0000256" key="3">
    <source>
        <dbReference type="ARBA" id="ARBA00022722"/>
    </source>
</evidence>
<evidence type="ECO:0000313" key="6">
    <source>
        <dbReference type="EMBL" id="MBE1457590.1"/>
    </source>
</evidence>
<comment type="subcellular location">
    <subcellularLocation>
        <location evidence="1">Secreted</location>
    </subcellularLocation>
</comment>
<dbReference type="RefSeq" id="WP_191271320.1">
    <property type="nucleotide sequence ID" value="NZ_JADBDY010000001.1"/>
</dbReference>
<dbReference type="SUPFAM" id="SSF58104">
    <property type="entry name" value="Methyl-accepting chemotaxis protein (MCP) signaling domain"/>
    <property type="match status" value="1"/>
</dbReference>
<name>A0ABR9HFK6_9ACTN</name>
<evidence type="ECO:0000256" key="4">
    <source>
        <dbReference type="ARBA" id="ARBA00022801"/>
    </source>
</evidence>
<keyword evidence="7" id="KW-1185">Reference proteome</keyword>
<keyword evidence="4" id="KW-0378">Hydrolase</keyword>
<dbReference type="Gene3D" id="1.10.287.950">
    <property type="entry name" value="Methyl-accepting chemotaxis protein"/>
    <property type="match status" value="1"/>
</dbReference>
<evidence type="ECO:0000313" key="7">
    <source>
        <dbReference type="Proteomes" id="UP000598217"/>
    </source>
</evidence>
<dbReference type="Proteomes" id="UP000598217">
    <property type="component" value="Unassembled WGS sequence"/>
</dbReference>
<proteinExistence type="predicted"/>
<reference evidence="6 7" key="1">
    <citation type="submission" date="2020-10" db="EMBL/GenBank/DDBJ databases">
        <title>Sequencing the genomes of 1000 actinobacteria strains.</title>
        <authorList>
            <person name="Klenk H.-P."/>
        </authorList>
    </citation>
    <scope>NUCLEOTIDE SEQUENCE [LARGE SCALE GENOMIC DNA]</scope>
    <source>
        <strain evidence="6 7">DSM 45157</strain>
    </source>
</reference>
<dbReference type="InterPro" id="IPR016191">
    <property type="entry name" value="Ribonuclease/ribotoxin"/>
</dbReference>